<gene>
    <name evidence="1" type="ORF">ALP40_05458</name>
</gene>
<accession>A0A3M5PIV4</accession>
<dbReference type="Proteomes" id="UP000273854">
    <property type="component" value="Unassembled WGS sequence"/>
</dbReference>
<dbReference type="EMBL" id="RBTP01000012">
    <property type="protein sequence ID" value="RMT84444.1"/>
    <property type="molecule type" value="Genomic_DNA"/>
</dbReference>
<evidence type="ECO:0000313" key="1">
    <source>
        <dbReference type="EMBL" id="RMT84444.1"/>
    </source>
</evidence>
<evidence type="ECO:0000313" key="2">
    <source>
        <dbReference type="Proteomes" id="UP000273854"/>
    </source>
</evidence>
<name>A0A3M5PIV4_PSEVI</name>
<dbReference type="AlphaFoldDB" id="A0A3M5PIV4"/>
<sequence length="281" mass="31118">MFQLLGDIADERRFCTPLSFSERCYQLLHSSFPSLIIRTGICVAGASFKNASQKNDLSAIGKFKTIVSGPDRRRDDSMWQCFRSICVPRCQTLRIGFNREGATLNIACLGWGSLLWEPGSLPLAGEWYGDGPALPIEFCRVGDGGELSTAICMNASAVKVSWALLDAPTVQAACAALRAREQIPEQREGAVGSLLVLRTPIGPLMQWAAERRIDAVVWTALPPRFADIEGRILSADDAVAYLSGLTGDTREHARNYFMRVPEQIDTPYRRIIKRQLGWHSE</sequence>
<proteinExistence type="predicted"/>
<organism evidence="1 2">
    <name type="scientific">Pseudomonas viridiflava</name>
    <name type="common">Phytomonas viridiflava</name>
    <dbReference type="NCBI Taxonomy" id="33069"/>
    <lineage>
        <taxon>Bacteria</taxon>
        <taxon>Pseudomonadati</taxon>
        <taxon>Pseudomonadota</taxon>
        <taxon>Gammaproteobacteria</taxon>
        <taxon>Pseudomonadales</taxon>
        <taxon>Pseudomonadaceae</taxon>
        <taxon>Pseudomonas</taxon>
    </lineage>
</organism>
<protein>
    <submittedName>
        <fullName evidence="1">Uncharacterized protein</fullName>
    </submittedName>
</protein>
<reference evidence="1 2" key="1">
    <citation type="submission" date="2018-08" db="EMBL/GenBank/DDBJ databases">
        <title>Recombination of ecologically and evolutionarily significant loci maintains genetic cohesion in the Pseudomonas syringae species complex.</title>
        <authorList>
            <person name="Dillon M."/>
            <person name="Thakur S."/>
            <person name="Almeida R.N.D."/>
            <person name="Weir B.S."/>
            <person name="Guttman D.S."/>
        </authorList>
    </citation>
    <scope>NUCLEOTIDE SEQUENCE [LARGE SCALE GENOMIC DNA]</scope>
    <source>
        <strain evidence="1 2">ICMP 19473</strain>
    </source>
</reference>
<comment type="caution">
    <text evidence="1">The sequence shown here is derived from an EMBL/GenBank/DDBJ whole genome shotgun (WGS) entry which is preliminary data.</text>
</comment>